<evidence type="ECO:0000313" key="2">
    <source>
        <dbReference type="EMBL" id="MBW84673.1"/>
    </source>
</evidence>
<proteinExistence type="predicted"/>
<protein>
    <submittedName>
        <fullName evidence="2">Uncharacterized protein</fullName>
    </submittedName>
</protein>
<accession>A0A2P2ITZ8</accession>
<reference evidence="2" key="1">
    <citation type="submission" date="2018-02" db="EMBL/GenBank/DDBJ databases">
        <title>Rhizophora mucronata_Transcriptome.</title>
        <authorList>
            <person name="Meera S.P."/>
            <person name="Sreeshan A."/>
            <person name="Augustine A."/>
        </authorList>
    </citation>
    <scope>NUCLEOTIDE SEQUENCE</scope>
    <source>
        <tissue evidence="2">Leaf</tissue>
    </source>
</reference>
<dbReference type="EMBL" id="GGEC01004190">
    <property type="protein sequence ID" value="MBW84673.1"/>
    <property type="molecule type" value="Transcribed_RNA"/>
</dbReference>
<keyword evidence="1" id="KW-0812">Transmembrane</keyword>
<keyword evidence="1" id="KW-1133">Transmembrane helix</keyword>
<sequence length="58" mass="6747">MNQISFSFFCGLRHFLLSSSQFYCCWQFLIHGFCYYLTGFIIFCITQFANGKSISHAA</sequence>
<feature type="transmembrane region" description="Helical" evidence="1">
    <location>
        <begin position="28"/>
        <end position="49"/>
    </location>
</feature>
<evidence type="ECO:0000256" key="1">
    <source>
        <dbReference type="SAM" id="Phobius"/>
    </source>
</evidence>
<keyword evidence="1" id="KW-0472">Membrane</keyword>
<organism evidence="2">
    <name type="scientific">Rhizophora mucronata</name>
    <name type="common">Asiatic mangrove</name>
    <dbReference type="NCBI Taxonomy" id="61149"/>
    <lineage>
        <taxon>Eukaryota</taxon>
        <taxon>Viridiplantae</taxon>
        <taxon>Streptophyta</taxon>
        <taxon>Embryophyta</taxon>
        <taxon>Tracheophyta</taxon>
        <taxon>Spermatophyta</taxon>
        <taxon>Magnoliopsida</taxon>
        <taxon>eudicotyledons</taxon>
        <taxon>Gunneridae</taxon>
        <taxon>Pentapetalae</taxon>
        <taxon>rosids</taxon>
        <taxon>fabids</taxon>
        <taxon>Malpighiales</taxon>
        <taxon>Rhizophoraceae</taxon>
        <taxon>Rhizophora</taxon>
    </lineage>
</organism>
<name>A0A2P2ITZ8_RHIMU</name>
<dbReference type="AlphaFoldDB" id="A0A2P2ITZ8"/>